<evidence type="ECO:0000259" key="3">
    <source>
        <dbReference type="Pfam" id="PF14309"/>
    </source>
</evidence>
<dbReference type="InterPro" id="IPR022212">
    <property type="entry name" value="DUF3741"/>
</dbReference>
<sequence>MGLKLEAEAIGLSPTNLRDENSNNPSGNEHSAGCVWGLLHVMKYHHWHYVKKRLVHKRHRWNKHAAGVGDPGNEANASTQDASTQDASMQDENDAKIDKSTDEGKMRQSIPTVKNVKARIKARIAGEISKKKGRHNRSSSCPARSQLKRTESMHRLEPPSHLDPIADMVLNEGSPRIVHQNNKNSAAARKSESLPTTSYEKPTSGNNNCGESCPIVLGDHKVHDQVDENQQDHTLIQDKLEDNTMQDMLEQKLIHVKELDTDASLHHLKEYLEALDIINVNKELLVKILHDPGSPLAQHFHNQQAVSAKTSLSKSESFPLPGPSDRRGSEPIKLKHKHELIRSPTKEESKSKIGSQAQKLAGSTSLKYVGERSMPSINEYSEDGILRLNQAIADNSYSGSADNEMAIKRFKDLRHKIKHVIKESRKERHMITMDALLHKIPHGQKLTKELEQEIDNHSKDLAMSIEGKDSPGSSYESDHSVSSLKKKKQRHMRRASSLNASLDRYCQLYETSCSREAKGHPSERLKLRKERVDSPLQPVPKTLGRIFSLPEIKSYKYQSEESSDVFSSGAPTRFAVDGRASRRSSFDEQNSLDIPIESKTENLAEVGELKEASTSVANNEASAPVDSIFDEIGNLTAGNSVSYEEQNVGPRSESIINHADPFPISVPDFTVSLSEGAEMKLKPRDRLENLAKQSEEPVLDTTKVVHSGLDTEKTQSHSKHLSYDMSHLQVDARDMAEFNYVRDVLEQSGFNGNESLGTWLSDDQPVDPLAYEGVEGCLVHDPDCSGNEEGGKCDHFLLFDLINEVLMEIYGRSYTYCPMTLSSLCNIPLMPAGHHVLKQVWALVSWYLSLRPEFDQSLDYVVSRDLAKNDGWMNLQFDSECIGIELEDLIFDDLLEEVSLSLWMDQVPS</sequence>
<evidence type="ECO:0008006" key="5">
    <source>
        <dbReference type="Google" id="ProtNLM"/>
    </source>
</evidence>
<dbReference type="EMBL" id="AP019302">
    <property type="protein sequence ID" value="BBH06120.1"/>
    <property type="molecule type" value="Genomic_DNA"/>
</dbReference>
<feature type="region of interest" description="Disordered" evidence="1">
    <location>
        <begin position="179"/>
        <end position="210"/>
    </location>
</feature>
<feature type="compositionally biased region" description="Polar residues" evidence="1">
    <location>
        <begin position="75"/>
        <end position="90"/>
    </location>
</feature>
<feature type="compositionally biased region" description="Basic and acidic residues" evidence="1">
    <location>
        <begin position="148"/>
        <end position="160"/>
    </location>
</feature>
<name>A0A4Y1RPC2_PRUDU</name>
<proteinExistence type="predicted"/>
<accession>A0A4Y1RPC2</accession>
<organism evidence="4">
    <name type="scientific">Prunus dulcis</name>
    <name type="common">Almond</name>
    <name type="synonym">Amygdalus dulcis</name>
    <dbReference type="NCBI Taxonomy" id="3755"/>
    <lineage>
        <taxon>Eukaryota</taxon>
        <taxon>Viridiplantae</taxon>
        <taxon>Streptophyta</taxon>
        <taxon>Embryophyta</taxon>
        <taxon>Tracheophyta</taxon>
        <taxon>Spermatophyta</taxon>
        <taxon>Magnoliopsida</taxon>
        <taxon>eudicotyledons</taxon>
        <taxon>Gunneridae</taxon>
        <taxon>Pentapetalae</taxon>
        <taxon>rosids</taxon>
        <taxon>fabids</taxon>
        <taxon>Rosales</taxon>
        <taxon>Rosaceae</taxon>
        <taxon>Amygdaloideae</taxon>
        <taxon>Amygdaleae</taxon>
        <taxon>Prunus</taxon>
    </lineage>
</organism>
<dbReference type="Pfam" id="PF12552">
    <property type="entry name" value="DUF3741"/>
    <property type="match status" value="1"/>
</dbReference>
<feature type="region of interest" description="Disordered" evidence="1">
    <location>
        <begin position="125"/>
        <end position="167"/>
    </location>
</feature>
<gene>
    <name evidence="4" type="ORF">Prudu_017681</name>
</gene>
<evidence type="ECO:0000259" key="2">
    <source>
        <dbReference type="Pfam" id="PF12552"/>
    </source>
</evidence>
<evidence type="ECO:0000313" key="4">
    <source>
        <dbReference type="EMBL" id="BBH06120.1"/>
    </source>
</evidence>
<dbReference type="PANTHER" id="PTHR47071">
    <property type="entry name" value="PROTEIN TRM32"/>
    <property type="match status" value="1"/>
</dbReference>
<feature type="region of interest" description="Disordered" evidence="1">
    <location>
        <begin position="463"/>
        <end position="496"/>
    </location>
</feature>
<feature type="compositionally biased region" description="Polar residues" evidence="1">
    <location>
        <begin position="307"/>
        <end position="316"/>
    </location>
</feature>
<feature type="compositionally biased region" description="Basic and acidic residues" evidence="1">
    <location>
        <begin position="340"/>
        <end position="351"/>
    </location>
</feature>
<feature type="region of interest" description="Disordered" evidence="1">
    <location>
        <begin position="64"/>
        <end position="108"/>
    </location>
</feature>
<feature type="compositionally biased region" description="Polar residues" evidence="1">
    <location>
        <begin position="193"/>
        <end position="210"/>
    </location>
</feature>
<feature type="compositionally biased region" description="Basic residues" evidence="1">
    <location>
        <begin position="484"/>
        <end position="494"/>
    </location>
</feature>
<feature type="region of interest" description="Disordered" evidence="1">
    <location>
        <begin position="339"/>
        <end position="358"/>
    </location>
</feature>
<feature type="region of interest" description="Disordered" evidence="1">
    <location>
        <begin position="307"/>
        <end position="332"/>
    </location>
</feature>
<reference evidence="4" key="1">
    <citation type="journal article" date="2019" name="Science">
        <title>Mutation of a bHLH transcription factor allowed almond domestication.</title>
        <authorList>
            <person name="Sanchez-Perez R."/>
            <person name="Pavan S."/>
            <person name="Mazzeo R."/>
            <person name="Moldovan C."/>
            <person name="Aiese Cigliano R."/>
            <person name="Del Cueto J."/>
            <person name="Ricciardi F."/>
            <person name="Lotti C."/>
            <person name="Ricciardi L."/>
            <person name="Dicenta F."/>
            <person name="Lopez-Marques R.L."/>
            <person name="Lindberg Moller B."/>
        </authorList>
    </citation>
    <scope>NUCLEOTIDE SEQUENCE</scope>
</reference>
<feature type="domain" description="DUF4378" evidence="3">
    <location>
        <begin position="737"/>
        <end position="897"/>
    </location>
</feature>
<feature type="domain" description="DUF3741" evidence="2">
    <location>
        <begin position="250"/>
        <end position="294"/>
    </location>
</feature>
<dbReference type="PANTHER" id="PTHR47071:SF9">
    <property type="entry name" value="TRM32-LIKE PROTEIN (DUF3741)"/>
    <property type="match status" value="1"/>
</dbReference>
<evidence type="ECO:0000256" key="1">
    <source>
        <dbReference type="SAM" id="MobiDB-lite"/>
    </source>
</evidence>
<dbReference type="InterPro" id="IPR025486">
    <property type="entry name" value="DUF4378"/>
</dbReference>
<protein>
    <recommendedName>
        <fullName evidence="5">DUF4378 domain-containing protein</fullName>
    </recommendedName>
</protein>
<dbReference type="AlphaFoldDB" id="A0A4Y1RPC2"/>
<feature type="compositionally biased region" description="Basic and acidic residues" evidence="1">
    <location>
        <begin position="93"/>
        <end position="106"/>
    </location>
</feature>
<dbReference type="Pfam" id="PF14309">
    <property type="entry name" value="DUF4378"/>
    <property type="match status" value="1"/>
</dbReference>
<dbReference type="InterPro" id="IPR044257">
    <property type="entry name" value="TRM32-like"/>
</dbReference>
<feature type="compositionally biased region" description="Polar residues" evidence="1">
    <location>
        <begin position="471"/>
        <end position="483"/>
    </location>
</feature>